<keyword evidence="4" id="KW-0677">Repeat</keyword>
<dbReference type="SUPFAM" id="SSF82185">
    <property type="entry name" value="Histone H3 K4-specific methyltransferase SET7/9 N-terminal domain"/>
    <property type="match status" value="1"/>
</dbReference>
<dbReference type="Ensembl" id="ENSSAUT00010035574.1">
    <property type="protein sequence ID" value="ENSSAUP00010033764.1"/>
    <property type="gene ID" value="ENSSAUG00010014314.1"/>
</dbReference>
<sequence>MFSKGFMDGNGVFTQTYGMKYEGEFVCNIPMGQGTYTWPGGSSYEGEVYNGIQHGTGTYKCAKTGISYTGQWDQGKRHGRGTVYYNQDKTSWYKGDWVKNNREGWGERRYHSGNIYSGEWKNNQRHGEGTMRWLKLGEEYVGFNRPMINTYVKENSILSGLVHRLTVLHPFTGAIPLSGSDSSISTDMALSIEYLLDVIPERERDTERTKVEFAVMMHGTELRSIYSFYSRLGRARSPDNTALLTRLQLWRLLKDCNIHHHITLTQIDRFIREDVTAAEIHSPFTTILLNRFLSCLVVVAYHIYHKDMVSQKHLLVACFSKLMTDNILPNAKNVKGFLFKQPDCAVVAVNYLKKSWEVYQAFCKVSAATRDDQTMACSHLLRLFKVSISSVYRLIHYVSVSFESLTFSVIVIIPHIALQITFLEFFEVLLGSTEVKCQQVSVGQEGQSLSSPKDPHEGEASEKILQTTNSPSQSVRFFLEPLMTSVHLTTLCKECSHSSKLCLLYLYY</sequence>
<reference evidence="10" key="2">
    <citation type="submission" date="2025-08" db="UniProtKB">
        <authorList>
            <consortium name="Ensembl"/>
        </authorList>
    </citation>
    <scope>IDENTIFICATION</scope>
</reference>
<feature type="region of interest" description="Disordered" evidence="9">
    <location>
        <begin position="445"/>
        <end position="468"/>
    </location>
</feature>
<keyword evidence="8" id="KW-0966">Cell projection</keyword>
<evidence type="ECO:0000256" key="5">
    <source>
        <dbReference type="ARBA" id="ARBA00022846"/>
    </source>
</evidence>
<proteinExistence type="predicted"/>
<accession>A0A671W567</accession>
<evidence type="ECO:0000256" key="4">
    <source>
        <dbReference type="ARBA" id="ARBA00022737"/>
    </source>
</evidence>
<dbReference type="FunCoup" id="A0A671W567">
    <property type="interactions" value="356"/>
</dbReference>
<evidence type="ECO:0000256" key="7">
    <source>
        <dbReference type="ARBA" id="ARBA00023212"/>
    </source>
</evidence>
<evidence type="ECO:0000313" key="11">
    <source>
        <dbReference type="Proteomes" id="UP000472265"/>
    </source>
</evidence>
<dbReference type="Proteomes" id="UP000472265">
    <property type="component" value="Chromosome 20"/>
</dbReference>
<name>A0A671W567_SPAAU</name>
<dbReference type="GO" id="GO:0005930">
    <property type="term" value="C:axoneme"/>
    <property type="evidence" value="ECO:0007669"/>
    <property type="project" value="UniProtKB-SubCell"/>
</dbReference>
<dbReference type="PANTHER" id="PTHR46613">
    <property type="entry name" value="RADIAL SPOKE HEAD 10 HOMOLOG B-RELATED"/>
    <property type="match status" value="1"/>
</dbReference>
<keyword evidence="6" id="KW-0969">Cilium</keyword>
<keyword evidence="11" id="KW-1185">Reference proteome</keyword>
<evidence type="ECO:0000256" key="2">
    <source>
        <dbReference type="ARBA" id="ARBA00004430"/>
    </source>
</evidence>
<evidence type="ECO:0000256" key="9">
    <source>
        <dbReference type="SAM" id="MobiDB-lite"/>
    </source>
</evidence>
<reference evidence="10" key="3">
    <citation type="submission" date="2025-09" db="UniProtKB">
        <authorList>
            <consortium name="Ensembl"/>
        </authorList>
    </citation>
    <scope>IDENTIFICATION</scope>
</reference>
<feature type="compositionally biased region" description="Basic and acidic residues" evidence="9">
    <location>
        <begin position="453"/>
        <end position="462"/>
    </location>
</feature>
<dbReference type="InterPro" id="IPR003409">
    <property type="entry name" value="MORN"/>
</dbReference>
<evidence type="ECO:0000256" key="8">
    <source>
        <dbReference type="ARBA" id="ARBA00023273"/>
    </source>
</evidence>
<dbReference type="OMA" id="YEGDFVC"/>
<evidence type="ECO:0000256" key="3">
    <source>
        <dbReference type="ARBA" id="ARBA00022490"/>
    </source>
</evidence>
<dbReference type="InParanoid" id="A0A671W567"/>
<dbReference type="GeneTree" id="ENSGT00940000168282"/>
<comment type="subcellular location">
    <subcellularLocation>
        <location evidence="1">Cell projection</location>
        <location evidence="1">Cilium</location>
        <location evidence="1">Flagellum</location>
    </subcellularLocation>
    <subcellularLocation>
        <location evidence="2">Cytoplasm</location>
        <location evidence="2">Cytoskeleton</location>
        <location evidence="2">Cilium axoneme</location>
    </subcellularLocation>
</comment>
<dbReference type="GO" id="GO:0031514">
    <property type="term" value="C:motile cilium"/>
    <property type="evidence" value="ECO:0007669"/>
    <property type="project" value="UniProtKB-SubCell"/>
</dbReference>
<reference evidence="10" key="1">
    <citation type="submission" date="2021-04" db="EMBL/GenBank/DDBJ databases">
        <authorList>
            <consortium name="Wellcome Sanger Institute Data Sharing"/>
        </authorList>
    </citation>
    <scope>NUCLEOTIDE SEQUENCE [LARGE SCALE GENOMIC DNA]</scope>
</reference>
<evidence type="ECO:0000256" key="6">
    <source>
        <dbReference type="ARBA" id="ARBA00023069"/>
    </source>
</evidence>
<evidence type="ECO:0000313" key="10">
    <source>
        <dbReference type="Ensembl" id="ENSSAUP00010033764.1"/>
    </source>
</evidence>
<dbReference type="Gene3D" id="2.20.110.10">
    <property type="entry name" value="Histone H3 K4-specific methyltransferase SET7/9 N-terminal domain"/>
    <property type="match status" value="3"/>
</dbReference>
<keyword evidence="7" id="KW-0206">Cytoskeleton</keyword>
<keyword evidence="3" id="KW-0963">Cytoplasm</keyword>
<organism evidence="10 11">
    <name type="scientific">Sparus aurata</name>
    <name type="common">Gilthead sea bream</name>
    <dbReference type="NCBI Taxonomy" id="8175"/>
    <lineage>
        <taxon>Eukaryota</taxon>
        <taxon>Metazoa</taxon>
        <taxon>Chordata</taxon>
        <taxon>Craniata</taxon>
        <taxon>Vertebrata</taxon>
        <taxon>Euteleostomi</taxon>
        <taxon>Actinopterygii</taxon>
        <taxon>Neopterygii</taxon>
        <taxon>Teleostei</taxon>
        <taxon>Neoteleostei</taxon>
        <taxon>Acanthomorphata</taxon>
        <taxon>Eupercaria</taxon>
        <taxon>Spariformes</taxon>
        <taxon>Sparidae</taxon>
        <taxon>Sparus</taxon>
    </lineage>
</organism>
<evidence type="ECO:0000256" key="1">
    <source>
        <dbReference type="ARBA" id="ARBA00004230"/>
    </source>
</evidence>
<dbReference type="PANTHER" id="PTHR46613:SF1">
    <property type="entry name" value="RADIAL SPOKE HEAD 10 HOMOLOG B-RELATED"/>
    <property type="match status" value="1"/>
</dbReference>
<protein>
    <submittedName>
        <fullName evidence="10">Radial spoke head 10 homolog B</fullName>
    </submittedName>
</protein>
<dbReference type="AlphaFoldDB" id="A0A671W567"/>
<dbReference type="Pfam" id="PF02493">
    <property type="entry name" value="MORN"/>
    <property type="match status" value="6"/>
</dbReference>
<dbReference type="SMART" id="SM00698">
    <property type="entry name" value="MORN"/>
    <property type="match status" value="4"/>
</dbReference>
<keyword evidence="5" id="KW-0282">Flagellum</keyword>
<gene>
    <name evidence="10" type="primary">rsph10b</name>
</gene>